<evidence type="ECO:0000313" key="3">
    <source>
        <dbReference type="Proteomes" id="UP001157109"/>
    </source>
</evidence>
<organism evidence="2 3">
    <name type="scientific">Arsenicicoccus piscis</name>
    <dbReference type="NCBI Taxonomy" id="673954"/>
    <lineage>
        <taxon>Bacteria</taxon>
        <taxon>Bacillati</taxon>
        <taxon>Actinomycetota</taxon>
        <taxon>Actinomycetes</taxon>
        <taxon>Micrococcales</taxon>
        <taxon>Intrasporangiaceae</taxon>
        <taxon>Arsenicicoccus</taxon>
    </lineage>
</organism>
<keyword evidence="3" id="KW-1185">Reference proteome</keyword>
<accession>A0ABQ6HRK5</accession>
<reference evidence="3" key="1">
    <citation type="journal article" date="2019" name="Int. J. Syst. Evol. Microbiol.">
        <title>The Global Catalogue of Microorganisms (GCM) 10K type strain sequencing project: providing services to taxonomists for standard genome sequencing and annotation.</title>
        <authorList>
            <consortium name="The Broad Institute Genomics Platform"/>
            <consortium name="The Broad Institute Genome Sequencing Center for Infectious Disease"/>
            <person name="Wu L."/>
            <person name="Ma J."/>
        </authorList>
    </citation>
    <scope>NUCLEOTIDE SEQUENCE [LARGE SCALE GENOMIC DNA]</scope>
    <source>
        <strain evidence="3">NBRC 105830</strain>
    </source>
</reference>
<dbReference type="EMBL" id="BSUJ01000001">
    <property type="protein sequence ID" value="GMA21084.1"/>
    <property type="molecule type" value="Genomic_DNA"/>
</dbReference>
<proteinExistence type="predicted"/>
<dbReference type="RefSeq" id="WP_241441397.1">
    <property type="nucleotide sequence ID" value="NZ_BSUJ01000001.1"/>
</dbReference>
<dbReference type="Gene3D" id="3.40.50.12080">
    <property type="match status" value="1"/>
</dbReference>
<evidence type="ECO:0000313" key="2">
    <source>
        <dbReference type="EMBL" id="GMA21084.1"/>
    </source>
</evidence>
<sequence length="305" mass="33614">MPTPEPSPRHRHYGAFYGLDPLPEDDRPFVTVMGNCQAESLRLLLESSGAIRSVRVPPVFEIEADELPLLQRLLDRTDVLLTQPVRDGYRDLPLGSAELAARVAPGARTVHFPTIRYAGLHPWQVVLRVPGEVDPPPVPYHDLRTLALAAGHEVHQGALSRKGIREVRDSSVAILAEREERSDAVPVSDLLVPAGADAAHVINHPGNPVLVGLARRVAERLGLDAEIPEPTGTLLDEVHAPLLPEVLEALGLAVDPVAHWVYRGAVLPDEQVREVQLDWLRERPHVVEFGLDRHRETARLLGIRP</sequence>
<dbReference type="Proteomes" id="UP001157109">
    <property type="component" value="Unassembled WGS sequence"/>
</dbReference>
<comment type="caution">
    <text evidence="2">The sequence shown here is derived from an EMBL/GenBank/DDBJ whole genome shotgun (WGS) entry which is preliminary data.</text>
</comment>
<dbReference type="Pfam" id="PF18588">
    <property type="entry name" value="WcbI"/>
    <property type="match status" value="1"/>
</dbReference>
<gene>
    <name evidence="2" type="ORF">GCM10025862_31050</name>
</gene>
<dbReference type="InterPro" id="IPR041307">
    <property type="entry name" value="WcbI"/>
</dbReference>
<feature type="domain" description="Polysaccharide biosynthesis enzyme WcbI" evidence="1">
    <location>
        <begin position="30"/>
        <end position="225"/>
    </location>
</feature>
<protein>
    <recommendedName>
        <fullName evidence="1">Polysaccharide biosynthesis enzyme WcbI domain-containing protein</fullName>
    </recommendedName>
</protein>
<evidence type="ECO:0000259" key="1">
    <source>
        <dbReference type="Pfam" id="PF18588"/>
    </source>
</evidence>
<name>A0ABQ6HRK5_9MICO</name>